<organism evidence="1 2">
    <name type="scientific">Molorchus minor</name>
    <dbReference type="NCBI Taxonomy" id="1323400"/>
    <lineage>
        <taxon>Eukaryota</taxon>
        <taxon>Metazoa</taxon>
        <taxon>Ecdysozoa</taxon>
        <taxon>Arthropoda</taxon>
        <taxon>Hexapoda</taxon>
        <taxon>Insecta</taxon>
        <taxon>Pterygota</taxon>
        <taxon>Neoptera</taxon>
        <taxon>Endopterygota</taxon>
        <taxon>Coleoptera</taxon>
        <taxon>Polyphaga</taxon>
        <taxon>Cucujiformia</taxon>
        <taxon>Chrysomeloidea</taxon>
        <taxon>Cerambycidae</taxon>
        <taxon>Lamiinae</taxon>
        <taxon>Monochamini</taxon>
        <taxon>Molorchus</taxon>
    </lineage>
</organism>
<dbReference type="EMBL" id="JAPWTJ010000762">
    <property type="protein sequence ID" value="KAJ8975826.1"/>
    <property type="molecule type" value="Genomic_DNA"/>
</dbReference>
<keyword evidence="2" id="KW-1185">Reference proteome</keyword>
<gene>
    <name evidence="1" type="ORF">NQ317_003862</name>
</gene>
<name>A0ABQ9JCC6_9CUCU</name>
<evidence type="ECO:0000313" key="1">
    <source>
        <dbReference type="EMBL" id="KAJ8975826.1"/>
    </source>
</evidence>
<evidence type="ECO:0000313" key="2">
    <source>
        <dbReference type="Proteomes" id="UP001162164"/>
    </source>
</evidence>
<reference evidence="1" key="1">
    <citation type="journal article" date="2023" name="Insect Mol. Biol.">
        <title>Genome sequencing provides insights into the evolution of gene families encoding plant cell wall-degrading enzymes in longhorned beetles.</title>
        <authorList>
            <person name="Shin N.R."/>
            <person name="Okamura Y."/>
            <person name="Kirsch R."/>
            <person name="Pauchet Y."/>
        </authorList>
    </citation>
    <scope>NUCLEOTIDE SEQUENCE</scope>
    <source>
        <strain evidence="1">MMC_N1</strain>
    </source>
</reference>
<proteinExistence type="predicted"/>
<dbReference type="Proteomes" id="UP001162164">
    <property type="component" value="Unassembled WGS sequence"/>
</dbReference>
<comment type="caution">
    <text evidence="1">The sequence shown here is derived from an EMBL/GenBank/DDBJ whole genome shotgun (WGS) entry which is preliminary data.</text>
</comment>
<sequence length="101" mass="11321">MAPIPDLRSGIDDPLNPTTFQVLRSTPTHVPLRKTNSLHQSVSEMSEDSLRRASEDSFVVHRGKNIPTLRSVVHDEPLIPALLKISKEKQNNDSKADERGR</sequence>
<protein>
    <submittedName>
        <fullName evidence="1">Uncharacterized protein</fullName>
    </submittedName>
</protein>
<accession>A0ABQ9JCC6</accession>